<dbReference type="STRING" id="1296565.SAMN05660657_00703"/>
<dbReference type="AlphaFoldDB" id="A0A1I6XVZ3"/>
<dbReference type="GO" id="GO:0032993">
    <property type="term" value="C:protein-DNA complex"/>
    <property type="evidence" value="ECO:0007669"/>
    <property type="project" value="TreeGrafter"/>
</dbReference>
<feature type="region of interest" description="Disordered" evidence="3">
    <location>
        <begin position="316"/>
        <end position="335"/>
    </location>
</feature>
<dbReference type="Proteomes" id="UP000199546">
    <property type="component" value="Unassembled WGS sequence"/>
</dbReference>
<dbReference type="EMBL" id="FPBA01000002">
    <property type="protein sequence ID" value="SFT42559.1"/>
    <property type="molecule type" value="Genomic_DNA"/>
</dbReference>
<keyword evidence="1" id="KW-0227">DNA damage</keyword>
<evidence type="ECO:0000256" key="2">
    <source>
        <dbReference type="ARBA" id="ARBA00023204"/>
    </source>
</evidence>
<dbReference type="GO" id="GO:0043916">
    <property type="term" value="F:DNA-7-methylguanine glycosylase activity"/>
    <property type="evidence" value="ECO:0007669"/>
    <property type="project" value="TreeGrafter"/>
</dbReference>
<feature type="compositionally biased region" description="Pro residues" evidence="3">
    <location>
        <begin position="7"/>
        <end position="21"/>
    </location>
</feature>
<feature type="region of interest" description="Disordered" evidence="3">
    <location>
        <begin position="1"/>
        <end position="39"/>
    </location>
</feature>
<dbReference type="PANTHER" id="PTHR43003">
    <property type="entry name" value="DNA-3-METHYLADENINE GLYCOSYLASE"/>
    <property type="match status" value="1"/>
</dbReference>
<dbReference type="GO" id="GO:0006307">
    <property type="term" value="P:DNA alkylation repair"/>
    <property type="evidence" value="ECO:0007669"/>
    <property type="project" value="TreeGrafter"/>
</dbReference>
<name>A0A1I6XVZ3_9ACTN</name>
<evidence type="ECO:0000256" key="1">
    <source>
        <dbReference type="ARBA" id="ARBA00022763"/>
    </source>
</evidence>
<keyword evidence="2" id="KW-0234">DNA repair</keyword>
<accession>A0A1I6XVZ3</accession>
<evidence type="ECO:0000256" key="3">
    <source>
        <dbReference type="SAM" id="MobiDB-lite"/>
    </source>
</evidence>
<dbReference type="GO" id="GO:0005737">
    <property type="term" value="C:cytoplasm"/>
    <property type="evidence" value="ECO:0007669"/>
    <property type="project" value="TreeGrafter"/>
</dbReference>
<dbReference type="InterPro" id="IPR011257">
    <property type="entry name" value="DNA_glycosylase"/>
</dbReference>
<gene>
    <name evidence="4" type="ORF">SAMN05660657_00703</name>
</gene>
<dbReference type="SUPFAM" id="SSF48150">
    <property type="entry name" value="DNA-glycosylase"/>
    <property type="match status" value="1"/>
</dbReference>
<dbReference type="RefSeq" id="WP_245784455.1">
    <property type="nucleotide sequence ID" value="NZ_FPBA01000002.1"/>
</dbReference>
<dbReference type="GO" id="GO:0006285">
    <property type="term" value="P:base-excision repair, AP site formation"/>
    <property type="evidence" value="ECO:0007669"/>
    <property type="project" value="TreeGrafter"/>
</dbReference>
<evidence type="ECO:0000313" key="5">
    <source>
        <dbReference type="Proteomes" id="UP000199546"/>
    </source>
</evidence>
<protein>
    <submittedName>
        <fullName evidence="4">3-methyladenine DNA glycosylase/8-oxoguanine DNA glycosylase</fullName>
    </submittedName>
</protein>
<dbReference type="PANTHER" id="PTHR43003:SF6">
    <property type="entry name" value="DNA GLYCOSYLASE"/>
    <property type="match status" value="1"/>
</dbReference>
<reference evidence="5" key="1">
    <citation type="submission" date="2016-10" db="EMBL/GenBank/DDBJ databases">
        <authorList>
            <person name="Varghese N."/>
            <person name="Submissions S."/>
        </authorList>
    </citation>
    <scope>NUCLEOTIDE SEQUENCE [LARGE SCALE GENOMIC DNA]</scope>
    <source>
        <strain evidence="5">DSM 46136</strain>
    </source>
</reference>
<proteinExistence type="predicted"/>
<keyword evidence="5" id="KW-1185">Reference proteome</keyword>
<dbReference type="GO" id="GO:0032131">
    <property type="term" value="F:alkylated DNA binding"/>
    <property type="evidence" value="ECO:0007669"/>
    <property type="project" value="TreeGrafter"/>
</dbReference>
<dbReference type="Gene3D" id="1.10.340.30">
    <property type="entry name" value="Hypothetical protein, domain 2"/>
    <property type="match status" value="1"/>
</dbReference>
<dbReference type="GO" id="GO:0008725">
    <property type="term" value="F:DNA-3-methyladenine glycosylase activity"/>
    <property type="evidence" value="ECO:0007669"/>
    <property type="project" value="TreeGrafter"/>
</dbReference>
<sequence length="335" mass="36617">MTTALPAPTPPAPALPAPRGPAPSGTAPSGTGTDPDFTDCWRPDWGFDLKAVLRPHQRSAGDPAMQWDGDAVWRTTTTPCGPATVRITHRCGEVRVQAWGPGAEWAGTAVPGWLGADDDPDGFEPGHHRLVGEIARRTPDLRLGRTGRTWDALVPAVLEQKVTVVEAHRVWRALLRLAGDPAPGPAPEGMRVLPSPRRLRGITDWEWHRCGLDGARRRALLHVASVAHALEPDVDCDSPTLQRKLRTVPGIGVWTAAEVVQRTFGCPDTVSYGDYHLKNLVGWSLAGRKTDDDGMMELLEPWHGHRQRVVRLLHLGGSMPPRRGPRTAPTDYRRV</sequence>
<evidence type="ECO:0000313" key="4">
    <source>
        <dbReference type="EMBL" id="SFT42559.1"/>
    </source>
</evidence>
<dbReference type="InterPro" id="IPR051912">
    <property type="entry name" value="Alkylbase_DNA_Glycosylase/TA"/>
</dbReference>
<organism evidence="4 5">
    <name type="scientific">Geodermatophilus amargosae</name>
    <dbReference type="NCBI Taxonomy" id="1296565"/>
    <lineage>
        <taxon>Bacteria</taxon>
        <taxon>Bacillati</taxon>
        <taxon>Actinomycetota</taxon>
        <taxon>Actinomycetes</taxon>
        <taxon>Geodermatophilales</taxon>
        <taxon>Geodermatophilaceae</taxon>
        <taxon>Geodermatophilus</taxon>
    </lineage>
</organism>